<name>A0ABS2MT88_9FIRM</name>
<dbReference type="RefSeq" id="WP_204665034.1">
    <property type="nucleotide sequence ID" value="NZ_JAFBDT010000023.1"/>
</dbReference>
<evidence type="ECO:0000313" key="1">
    <source>
        <dbReference type="EMBL" id="MBM7562605.1"/>
    </source>
</evidence>
<dbReference type="EMBL" id="JAFBDT010000023">
    <property type="protein sequence ID" value="MBM7562605.1"/>
    <property type="molecule type" value="Genomic_DNA"/>
</dbReference>
<keyword evidence="2" id="KW-1185">Reference proteome</keyword>
<accession>A0ABS2MT88</accession>
<protein>
    <submittedName>
        <fullName evidence="1">Uncharacterized protein</fullName>
    </submittedName>
</protein>
<dbReference type="Proteomes" id="UP000767854">
    <property type="component" value="Unassembled WGS sequence"/>
</dbReference>
<proteinExistence type="predicted"/>
<comment type="caution">
    <text evidence="1">The sequence shown here is derived from an EMBL/GenBank/DDBJ whole genome shotgun (WGS) entry which is preliminary data.</text>
</comment>
<evidence type="ECO:0000313" key="2">
    <source>
        <dbReference type="Proteomes" id="UP000767854"/>
    </source>
</evidence>
<reference evidence="1 2" key="1">
    <citation type="submission" date="2021-01" db="EMBL/GenBank/DDBJ databases">
        <title>Genomic Encyclopedia of Type Strains, Phase IV (KMG-IV): sequencing the most valuable type-strain genomes for metagenomic binning, comparative biology and taxonomic classification.</title>
        <authorList>
            <person name="Goeker M."/>
        </authorList>
    </citation>
    <scope>NUCLEOTIDE SEQUENCE [LARGE SCALE GENOMIC DNA]</scope>
    <source>
        <strain evidence="1 2">DSM 24436</strain>
    </source>
</reference>
<organism evidence="1 2">
    <name type="scientific">Fusibacter tunisiensis</name>
    <dbReference type="NCBI Taxonomy" id="1008308"/>
    <lineage>
        <taxon>Bacteria</taxon>
        <taxon>Bacillati</taxon>
        <taxon>Bacillota</taxon>
        <taxon>Clostridia</taxon>
        <taxon>Eubacteriales</taxon>
        <taxon>Eubacteriales Family XII. Incertae Sedis</taxon>
        <taxon>Fusibacter</taxon>
    </lineage>
</organism>
<sequence>MYYPNIDKINSKDEVIKENLAIQLYGKRIYEGQTVGEYLLEFLLVFLGCNDGKGGFNLKHGLNDQVKYITNPNIGLKRFIFFENSKNENRHDIDRMASDELNRLLMENIDSEKFSVNQVLYQIKDLFYGFNLITKQRSWFAQSMMPLCKDLVFCEAQNNTSRKRMDYYPEESSKINSSVDKDFAFTKHSFLGRGGEVYYMHLLQGLQEMTDASESLKIAVELDNRIRGLLSSFPHFEVLSKYIQNKWNDYLTEHMHKKVSSESKNWVQEYHVQKMDCHWIKSNYVKAAPYSIKELRNILSSTINPLEKLELINIGIILQMFRLMINEAYFVATGCNENKPVWLVQVPAIDKVNPKVKMMAVKYYSKIENYMTNALSIQLDNQKAMSSDESSDDRNADIKKLKDAYKNSHKLMRKIGKDIGLITPITGQNMRFTITDDIMRYLVLSLIEPSTSITLDSFLAKLYEHYGIVIREEEYTRHYRSLDSNEVYAPSLIKNLEEFTIQLRNNGYLKELSDATAIVMNPYDKED</sequence>
<gene>
    <name evidence="1" type="ORF">JOC49_002166</name>
</gene>